<dbReference type="STRING" id="36166.T1GBJ7"/>
<evidence type="ECO:0000313" key="2">
    <source>
        <dbReference type="Proteomes" id="UP000015102"/>
    </source>
</evidence>
<reference evidence="1" key="2">
    <citation type="submission" date="2015-06" db="UniProtKB">
        <authorList>
            <consortium name="EnsemblMetazoa"/>
        </authorList>
    </citation>
    <scope>IDENTIFICATION</scope>
</reference>
<name>T1GBJ7_MEGSC</name>
<accession>T1GBJ7</accession>
<organism evidence="1 2">
    <name type="scientific">Megaselia scalaris</name>
    <name type="common">Humpbacked fly</name>
    <name type="synonym">Phora scalaris</name>
    <dbReference type="NCBI Taxonomy" id="36166"/>
    <lineage>
        <taxon>Eukaryota</taxon>
        <taxon>Metazoa</taxon>
        <taxon>Ecdysozoa</taxon>
        <taxon>Arthropoda</taxon>
        <taxon>Hexapoda</taxon>
        <taxon>Insecta</taxon>
        <taxon>Pterygota</taxon>
        <taxon>Neoptera</taxon>
        <taxon>Endopterygota</taxon>
        <taxon>Diptera</taxon>
        <taxon>Brachycera</taxon>
        <taxon>Muscomorpha</taxon>
        <taxon>Platypezoidea</taxon>
        <taxon>Phoridae</taxon>
        <taxon>Megaseliini</taxon>
        <taxon>Megaselia</taxon>
    </lineage>
</organism>
<dbReference type="Proteomes" id="UP000015102">
    <property type="component" value="Unassembled WGS sequence"/>
</dbReference>
<protein>
    <submittedName>
        <fullName evidence="1">Uncharacterized protein</fullName>
    </submittedName>
</protein>
<dbReference type="HOGENOM" id="CLU_2402178_0_0_1"/>
<reference evidence="2" key="1">
    <citation type="submission" date="2013-02" db="EMBL/GenBank/DDBJ databases">
        <authorList>
            <person name="Hughes D."/>
        </authorList>
    </citation>
    <scope>NUCLEOTIDE SEQUENCE</scope>
    <source>
        <strain>Durham</strain>
        <strain evidence="2">NC isolate 2 -- Noor lab</strain>
    </source>
</reference>
<proteinExistence type="predicted"/>
<evidence type="ECO:0000313" key="1">
    <source>
        <dbReference type="EnsemblMetazoa" id="MESCA000631-PA"/>
    </source>
</evidence>
<keyword evidence="2" id="KW-1185">Reference proteome</keyword>
<dbReference type="AlphaFoldDB" id="T1GBJ7"/>
<sequence>MDRIEVATNDDFGRHIVLTGDVKAGEVVVDEFPFDLTACKECSWPLCEKCQEETAIYHKSECNVFKSARARFSGIINEESGVCTQLDCITPLR</sequence>
<dbReference type="EMBL" id="CAQQ02194669">
    <property type="status" value="NOT_ANNOTATED_CDS"/>
    <property type="molecule type" value="Genomic_DNA"/>
</dbReference>
<dbReference type="EnsemblMetazoa" id="MESCA000631-RA">
    <property type="protein sequence ID" value="MESCA000631-PA"/>
    <property type="gene ID" value="MESCA000631"/>
</dbReference>